<name>A0A6N3C2T0_ENTCA</name>
<accession>A0A6N3C2T0</accession>
<organism evidence="1">
    <name type="scientific">Enterococcus casseliflavus</name>
    <name type="common">Enterococcus flavescens</name>
    <dbReference type="NCBI Taxonomy" id="37734"/>
    <lineage>
        <taxon>Bacteria</taxon>
        <taxon>Bacillati</taxon>
        <taxon>Bacillota</taxon>
        <taxon>Bacilli</taxon>
        <taxon>Lactobacillales</taxon>
        <taxon>Enterococcaceae</taxon>
        <taxon>Enterococcus</taxon>
    </lineage>
</organism>
<dbReference type="AlphaFoldDB" id="A0A6N3C2T0"/>
<protein>
    <submittedName>
        <fullName evidence="1">Uncharacterized protein</fullName>
    </submittedName>
</protein>
<reference evidence="1" key="1">
    <citation type="submission" date="2019-11" db="EMBL/GenBank/DDBJ databases">
        <authorList>
            <person name="Feng L."/>
        </authorList>
    </citation>
    <scope>NUCLEOTIDE SEQUENCE</scope>
    <source>
        <strain evidence="1">ECasseliflavusLFYP2</strain>
    </source>
</reference>
<proteinExistence type="predicted"/>
<gene>
    <name evidence="1" type="ORF">ECLFYP2_02480</name>
</gene>
<sequence>MINYLTTRKFNSFQDEMTLATKSEVMRLLDAEEISLSIKDTMAYITEDECNVKGSKKVIDIFTEIKNKKSDMLIPVEDIVLQGFDDKNLILSFKDKESEEIVFTATGIYSFTNDFLDQLFSLDKFASYCFKNNEKDLIRETIEYLLENTSNKIKQYRFIDGSGVHKDKLFLRAVTSKSYKNYDNNEVLYLALNAMHRYSKKTANKVYIENAIITDSSLDMTMKVENRIPIGKDYSVEIGVNVSNSEIKEGAVLFEFIYTIFDKNGNSSTAIGDSVVKIQHNNVSKTVKERLAHLNELDKHSENVLEGINATKLAKKLNEDELYVIFEKFSKSKTLSAGAKTKLSNLQRDEIVNNTLTIIELFGKLEQLETTIDDRIFIQKKLGEFLHKGF</sequence>
<evidence type="ECO:0000313" key="1">
    <source>
        <dbReference type="EMBL" id="VYU11160.1"/>
    </source>
</evidence>
<dbReference type="RefSeq" id="WP_421758072.1">
    <property type="nucleotide sequence ID" value="NZ_CACRTX010000008.1"/>
</dbReference>
<dbReference type="EMBL" id="CACRTX010000008">
    <property type="protein sequence ID" value="VYU11160.1"/>
    <property type="molecule type" value="Genomic_DNA"/>
</dbReference>